<name>A0A2U8E1X7_9BACT</name>
<dbReference type="InterPro" id="IPR013785">
    <property type="entry name" value="Aldolase_TIM"/>
</dbReference>
<gene>
    <name evidence="11" type="ORF">CKA38_04985</name>
</gene>
<evidence type="ECO:0000256" key="3">
    <source>
        <dbReference type="ARBA" id="ARBA00001954"/>
    </source>
</evidence>
<organism evidence="11 12">
    <name type="scientific">Ereboglobus luteus</name>
    <dbReference type="NCBI Taxonomy" id="1796921"/>
    <lineage>
        <taxon>Bacteria</taxon>
        <taxon>Pseudomonadati</taxon>
        <taxon>Verrucomicrobiota</taxon>
        <taxon>Opitutia</taxon>
        <taxon>Opitutales</taxon>
        <taxon>Opitutaceae</taxon>
        <taxon>Ereboglobus</taxon>
    </lineage>
</organism>
<dbReference type="InterPro" id="IPR011060">
    <property type="entry name" value="RibuloseP-bd_barrel"/>
</dbReference>
<keyword evidence="5" id="KW-0479">Metal-binding</keyword>
<evidence type="ECO:0000256" key="10">
    <source>
        <dbReference type="ARBA" id="ARBA00023277"/>
    </source>
</evidence>
<dbReference type="SUPFAM" id="SSF51366">
    <property type="entry name" value="Ribulose-phoshate binding barrel"/>
    <property type="match status" value="1"/>
</dbReference>
<dbReference type="CDD" id="cd00429">
    <property type="entry name" value="RPE"/>
    <property type="match status" value="1"/>
</dbReference>
<keyword evidence="8" id="KW-0464">Manganese</keyword>
<comment type="cofactor">
    <cofactor evidence="2">
        <name>Zn(2+)</name>
        <dbReference type="ChEBI" id="CHEBI:29105"/>
    </cofactor>
</comment>
<dbReference type="Pfam" id="PF00834">
    <property type="entry name" value="Ribul_P_3_epim"/>
    <property type="match status" value="1"/>
</dbReference>
<comment type="subunit">
    <text evidence="4">Homodimer.</text>
</comment>
<dbReference type="GO" id="GO:0046496">
    <property type="term" value="P:nicotinamide nucleotide metabolic process"/>
    <property type="evidence" value="ECO:0007669"/>
    <property type="project" value="UniProtKB-ARBA"/>
</dbReference>
<keyword evidence="9" id="KW-0413">Isomerase</keyword>
<dbReference type="Gene3D" id="3.20.20.70">
    <property type="entry name" value="Aldolase class I"/>
    <property type="match status" value="1"/>
</dbReference>
<dbReference type="NCBIfam" id="NF004076">
    <property type="entry name" value="PRK05581.1-4"/>
    <property type="match status" value="1"/>
</dbReference>
<evidence type="ECO:0000313" key="11">
    <source>
        <dbReference type="EMBL" id="AWI08694.1"/>
    </source>
</evidence>
<evidence type="ECO:0000256" key="8">
    <source>
        <dbReference type="ARBA" id="ARBA00023211"/>
    </source>
</evidence>
<dbReference type="AlphaFoldDB" id="A0A2U8E1X7"/>
<dbReference type="GO" id="GO:0046872">
    <property type="term" value="F:metal ion binding"/>
    <property type="evidence" value="ECO:0007669"/>
    <property type="project" value="UniProtKB-KW"/>
</dbReference>
<evidence type="ECO:0000313" key="12">
    <source>
        <dbReference type="Proteomes" id="UP000244896"/>
    </source>
</evidence>
<comment type="cofactor">
    <cofactor evidence="3">
        <name>Fe(2+)</name>
        <dbReference type="ChEBI" id="CHEBI:29033"/>
    </cofactor>
</comment>
<keyword evidence="10" id="KW-0119">Carbohydrate metabolism</keyword>
<keyword evidence="12" id="KW-1185">Reference proteome</keyword>
<evidence type="ECO:0000256" key="2">
    <source>
        <dbReference type="ARBA" id="ARBA00001947"/>
    </source>
</evidence>
<dbReference type="EMBL" id="CP023004">
    <property type="protein sequence ID" value="AWI08694.1"/>
    <property type="molecule type" value="Genomic_DNA"/>
</dbReference>
<dbReference type="Proteomes" id="UP000244896">
    <property type="component" value="Chromosome"/>
</dbReference>
<evidence type="ECO:0000256" key="6">
    <source>
        <dbReference type="ARBA" id="ARBA00022833"/>
    </source>
</evidence>
<dbReference type="GO" id="GO:0005975">
    <property type="term" value="P:carbohydrate metabolic process"/>
    <property type="evidence" value="ECO:0007669"/>
    <property type="project" value="InterPro"/>
</dbReference>
<dbReference type="KEGG" id="elut:CKA38_04985"/>
<accession>A0A2U8E1X7</accession>
<dbReference type="RefSeq" id="WP_108824503.1">
    <property type="nucleotide sequence ID" value="NZ_CP023004.1"/>
</dbReference>
<evidence type="ECO:0000256" key="5">
    <source>
        <dbReference type="ARBA" id="ARBA00022723"/>
    </source>
</evidence>
<dbReference type="OrthoDB" id="1645589at2"/>
<dbReference type="GO" id="GO:0016857">
    <property type="term" value="F:racemase and epimerase activity, acting on carbohydrates and derivatives"/>
    <property type="evidence" value="ECO:0007669"/>
    <property type="project" value="InterPro"/>
</dbReference>
<proteinExistence type="predicted"/>
<evidence type="ECO:0000256" key="7">
    <source>
        <dbReference type="ARBA" id="ARBA00023004"/>
    </source>
</evidence>
<dbReference type="FunFam" id="3.20.20.70:FF:000191">
    <property type="entry name" value="ribulose-phosphate 3-epimerase isoform X2"/>
    <property type="match status" value="1"/>
</dbReference>
<dbReference type="GO" id="GO:0006163">
    <property type="term" value="P:purine nucleotide metabolic process"/>
    <property type="evidence" value="ECO:0007669"/>
    <property type="project" value="UniProtKB-ARBA"/>
</dbReference>
<dbReference type="InterPro" id="IPR000056">
    <property type="entry name" value="Ribul_P_3_epim-like"/>
</dbReference>
<keyword evidence="6" id="KW-0862">Zinc</keyword>
<sequence length="222" mass="24126">MERKISVSLMCADLLNLESEIKLLEKSGVDYLHMDITDGHLVPNLTFGPDFVTAMHRVSNTPTDTHLMVKDPALILSKLKIRKGDILSVHVELDCNFAAMSKTVRDAGGKFGLAINPETPIEALEPWLAITDVVILMLVRPGFAGGKLIDGILDKVPQTRAYLDARGHANTLISVDGSVSTERARLMAGMGANIFVGGTTAVYRPGQPLEQSMREFRAAISE</sequence>
<dbReference type="GO" id="GO:1901135">
    <property type="term" value="P:carbohydrate derivative metabolic process"/>
    <property type="evidence" value="ECO:0007669"/>
    <property type="project" value="UniProtKB-ARBA"/>
</dbReference>
<protein>
    <submittedName>
        <fullName evidence="11">Ribulose phosphate epimerase</fullName>
    </submittedName>
</protein>
<evidence type="ECO:0000256" key="1">
    <source>
        <dbReference type="ARBA" id="ARBA00001936"/>
    </source>
</evidence>
<keyword evidence="7" id="KW-0408">Iron</keyword>
<dbReference type="GO" id="GO:0006091">
    <property type="term" value="P:generation of precursor metabolites and energy"/>
    <property type="evidence" value="ECO:0007669"/>
    <property type="project" value="UniProtKB-ARBA"/>
</dbReference>
<dbReference type="PANTHER" id="PTHR11749">
    <property type="entry name" value="RIBULOSE-5-PHOSPHATE-3-EPIMERASE"/>
    <property type="match status" value="1"/>
</dbReference>
<evidence type="ECO:0000256" key="9">
    <source>
        <dbReference type="ARBA" id="ARBA00023235"/>
    </source>
</evidence>
<reference evidence="11 12" key="1">
    <citation type="journal article" date="2018" name="Syst. Appl. Microbiol.">
        <title>Ereboglobus luteus gen. nov. sp. nov. from cockroach guts, and new insights into the oxygen relationship of the genera Opitutus and Didymococcus (Verrucomicrobia: Opitutaceae).</title>
        <authorList>
            <person name="Tegtmeier D."/>
            <person name="Belitz A."/>
            <person name="Radek R."/>
            <person name="Heimerl T."/>
            <person name="Brune A."/>
        </authorList>
    </citation>
    <scope>NUCLEOTIDE SEQUENCE [LARGE SCALE GENOMIC DNA]</scope>
    <source>
        <strain evidence="11 12">Ho45</strain>
    </source>
</reference>
<comment type="cofactor">
    <cofactor evidence="1">
        <name>Mn(2+)</name>
        <dbReference type="ChEBI" id="CHEBI:29035"/>
    </cofactor>
</comment>
<evidence type="ECO:0000256" key="4">
    <source>
        <dbReference type="ARBA" id="ARBA00011738"/>
    </source>
</evidence>